<dbReference type="InterPro" id="IPR014001">
    <property type="entry name" value="Helicase_ATP-bd"/>
</dbReference>
<dbReference type="EMBL" id="PEBX01000046">
    <property type="protein sequence ID" value="PTQ56092.1"/>
    <property type="molecule type" value="Genomic_DNA"/>
</dbReference>
<protein>
    <submittedName>
        <fullName evidence="3">Uncharacterized protein</fullName>
    </submittedName>
</protein>
<feature type="domain" description="Helicase ATP-binding" evidence="1">
    <location>
        <begin position="28"/>
        <end position="176"/>
    </location>
</feature>
<dbReference type="InterPro" id="IPR050742">
    <property type="entry name" value="Helicase_Restrict-Modif_Enz"/>
</dbReference>
<dbReference type="Proteomes" id="UP000244338">
    <property type="component" value="Unassembled WGS sequence"/>
</dbReference>
<evidence type="ECO:0000313" key="3">
    <source>
        <dbReference type="EMBL" id="PTQ56092.1"/>
    </source>
</evidence>
<dbReference type="PANTHER" id="PTHR47396">
    <property type="entry name" value="TYPE I RESTRICTION ENZYME ECOKI R PROTEIN"/>
    <property type="match status" value="1"/>
</dbReference>
<organism evidence="3 4">
    <name type="scientific">Candidatus Carbonibacillus altaicus</name>
    <dbReference type="NCBI Taxonomy" id="2163959"/>
    <lineage>
        <taxon>Bacteria</taxon>
        <taxon>Bacillati</taxon>
        <taxon>Bacillota</taxon>
        <taxon>Bacilli</taxon>
        <taxon>Bacillales</taxon>
        <taxon>Candidatus Carbonibacillus</taxon>
    </lineage>
</organism>
<name>A0A2R6Y0D7_9BACL</name>
<dbReference type="GO" id="GO:0000403">
    <property type="term" value="F:Y-form DNA binding"/>
    <property type="evidence" value="ECO:0007669"/>
    <property type="project" value="TreeGrafter"/>
</dbReference>
<dbReference type="PROSITE" id="PS51192">
    <property type="entry name" value="HELICASE_ATP_BIND_1"/>
    <property type="match status" value="1"/>
</dbReference>
<dbReference type="GO" id="GO:0005524">
    <property type="term" value="F:ATP binding"/>
    <property type="evidence" value="ECO:0007669"/>
    <property type="project" value="InterPro"/>
</dbReference>
<proteinExistence type="predicted"/>
<comment type="caution">
    <text evidence="3">The sequence shown here is derived from an EMBL/GenBank/DDBJ whole genome shotgun (WGS) entry which is preliminary data.</text>
</comment>
<dbReference type="Pfam" id="PF04851">
    <property type="entry name" value="ResIII"/>
    <property type="match status" value="1"/>
</dbReference>
<dbReference type="GO" id="GO:0061749">
    <property type="term" value="F:forked DNA-dependent helicase activity"/>
    <property type="evidence" value="ECO:0007669"/>
    <property type="project" value="TreeGrafter"/>
</dbReference>
<dbReference type="CDD" id="cd18799">
    <property type="entry name" value="SF2_C_EcoAI-like"/>
    <property type="match status" value="1"/>
</dbReference>
<reference evidence="4" key="1">
    <citation type="journal article" date="2018" name="Sci. Rep.">
        <title>Lignite coal burning seam in the remote Altai Mountains harbors a hydrogen-driven thermophilic microbial community.</title>
        <authorList>
            <person name="Kadnikov V.V."/>
            <person name="Mardanov A.V."/>
            <person name="Ivasenko D.A."/>
            <person name="Antsiferov D.V."/>
            <person name="Beletsky A.V."/>
            <person name="Karnachuk O.V."/>
            <person name="Ravin N.V."/>
        </authorList>
    </citation>
    <scope>NUCLEOTIDE SEQUENCE [LARGE SCALE GENOMIC DNA]</scope>
</reference>
<dbReference type="PANTHER" id="PTHR47396:SF1">
    <property type="entry name" value="ATP-DEPENDENT HELICASE IRC3-RELATED"/>
    <property type="match status" value="1"/>
</dbReference>
<dbReference type="InterPro" id="IPR006935">
    <property type="entry name" value="Helicase/UvrB_N"/>
</dbReference>
<evidence type="ECO:0000259" key="2">
    <source>
        <dbReference type="PROSITE" id="PS51194"/>
    </source>
</evidence>
<dbReference type="SMART" id="SM00490">
    <property type="entry name" value="HELICc"/>
    <property type="match status" value="1"/>
</dbReference>
<evidence type="ECO:0000313" key="4">
    <source>
        <dbReference type="Proteomes" id="UP000244338"/>
    </source>
</evidence>
<dbReference type="SUPFAM" id="SSF52540">
    <property type="entry name" value="P-loop containing nucleoside triphosphate hydrolases"/>
    <property type="match status" value="1"/>
</dbReference>
<evidence type="ECO:0000259" key="1">
    <source>
        <dbReference type="PROSITE" id="PS51192"/>
    </source>
</evidence>
<gene>
    <name evidence="3" type="ORF">BSOLF_0834</name>
</gene>
<dbReference type="CDD" id="cd18032">
    <property type="entry name" value="DEXHc_RE_I_III_res"/>
    <property type="match status" value="1"/>
</dbReference>
<feature type="domain" description="Helicase C-terminal" evidence="2">
    <location>
        <begin position="216"/>
        <end position="382"/>
    </location>
</feature>
<dbReference type="AlphaFoldDB" id="A0A2R6Y0D7"/>
<accession>A0A2R6Y0D7</accession>
<dbReference type="InterPro" id="IPR027417">
    <property type="entry name" value="P-loop_NTPase"/>
</dbReference>
<dbReference type="GO" id="GO:0016787">
    <property type="term" value="F:hydrolase activity"/>
    <property type="evidence" value="ECO:0007669"/>
    <property type="project" value="InterPro"/>
</dbReference>
<dbReference type="PROSITE" id="PS51194">
    <property type="entry name" value="HELICASE_CTER"/>
    <property type="match status" value="1"/>
</dbReference>
<dbReference type="InterPro" id="IPR001650">
    <property type="entry name" value="Helicase_C-like"/>
</dbReference>
<dbReference type="SMART" id="SM00487">
    <property type="entry name" value="DEXDc"/>
    <property type="match status" value="1"/>
</dbReference>
<sequence>MQLSLFAPEASKITLRPYQEEALSAIEEAYTRGIRRPVVALATGLGKTIVFSELLRRRGDTAMVIAHRDELIRQAVEKIRFVIPHAEIGIVKAEENQKDAQIVVASIQSLHEKRLRQWMPDRFATIVIDEAHHAIAPSYRRVAEYFRPDILLGVTATPFRGDRITLAEVFDDVVYSFGIVDGIRSGYLADIEAYRIETDINLDHVRTMAGDFSEKELIQAINTEERNQIVVHAYQHHADGKKTIIFAAGVPHAMQLVDRFRAVGIPADAVFGHTPVQERRSILERFRTGLVPVLVNVGVLTEGFDEPSVEAVILARPTKSRVLYTQMVGRGTRLSPGKDRLILIDVVDSTTRHRLISISELIGVPGDVKSGRRVTEAIREDEEERTKGYRTAIVQALPDARSERVTDLFRDFRPPEYDWRDVLRMLDMHREDTESYASGRDAFRERWGDAPDTSVTDGQIAALTGFGWPKRELKRLTRYEASYCIEQHLDLLQDVRRQRVEAWSEVLDLPPERVAQKFTQPWQFKPVTDKQKALLARFHVDVPPVMTAGEASILIDLLLSRPKEKDEAEVV</sequence>
<dbReference type="Gene3D" id="3.40.50.300">
    <property type="entry name" value="P-loop containing nucleotide triphosphate hydrolases"/>
    <property type="match status" value="2"/>
</dbReference>
<dbReference type="Pfam" id="PF00271">
    <property type="entry name" value="Helicase_C"/>
    <property type="match status" value="1"/>
</dbReference>
<dbReference type="GO" id="GO:0036121">
    <property type="term" value="F:double-stranded DNA helicase activity"/>
    <property type="evidence" value="ECO:0007669"/>
    <property type="project" value="TreeGrafter"/>
</dbReference>